<reference evidence="2 3" key="1">
    <citation type="submission" date="2022-02" db="EMBL/GenBank/DDBJ databases">
        <title>Emergence and expansion in Europe of a Vibrio aestuarianus clonal complex pathogenic for oysters.</title>
        <authorList>
            <person name="Mesnil A."/>
            <person name="Travers M.-A."/>
        </authorList>
    </citation>
    <scope>NUCLEOTIDE SEQUENCE [LARGE SCALE GENOMIC DNA]</scope>
    <source>
        <strain evidence="2 3">U17</strain>
    </source>
</reference>
<dbReference type="RefSeq" id="WP_261926871.1">
    <property type="nucleotide sequence ID" value="NZ_CALYLG010000207.1"/>
</dbReference>
<evidence type="ECO:0000313" key="3">
    <source>
        <dbReference type="Proteomes" id="UP001241226"/>
    </source>
</evidence>
<feature type="transmembrane region" description="Helical" evidence="1">
    <location>
        <begin position="65"/>
        <end position="84"/>
    </location>
</feature>
<dbReference type="Proteomes" id="UP001241226">
    <property type="component" value="Chromosome 2"/>
</dbReference>
<evidence type="ECO:0000313" key="2">
    <source>
        <dbReference type="EMBL" id="WGK87385.1"/>
    </source>
</evidence>
<keyword evidence="1" id="KW-0472">Membrane</keyword>
<accession>A0ABD7YS72</accession>
<evidence type="ECO:0000256" key="1">
    <source>
        <dbReference type="SAM" id="Phobius"/>
    </source>
</evidence>
<feature type="transmembrane region" description="Helical" evidence="1">
    <location>
        <begin position="173"/>
        <end position="199"/>
    </location>
</feature>
<keyword evidence="1" id="KW-0812">Transmembrane</keyword>
<dbReference type="AlphaFoldDB" id="A0ABD7YS72"/>
<gene>
    <name evidence="2" type="ORF">PYE67_14800</name>
</gene>
<protein>
    <submittedName>
        <fullName evidence="2">Uncharacterized protein</fullName>
    </submittedName>
</protein>
<name>A0ABD7YS72_9VIBR</name>
<proteinExistence type="predicted"/>
<sequence length="249" mass="28579">MSSKITFRDLFDLVRLYLFGTLSGKLMTIGITLLLTGIPGFWDYIMYAFDSMRGAEVTQPTPAFQWPQVIGCVLFVVGVCIKYIKYRENKCQNLREEKTKFKETYRSLSNERLQDEFERLYSIKFASVKAIKNILGHEDNVNLVIALFEKAHPNVEPFGDWFKTKGRFIRLRYNVGFIVWLSFPLLAFTTLCLGVLEWLNPGITQSGQYAVYAYPVMLIAIIVGSVLVFQDLKALGHAITLVNKYQPEN</sequence>
<organism evidence="2 3">
    <name type="scientific">Vibrio aestuarianus</name>
    <dbReference type="NCBI Taxonomy" id="28171"/>
    <lineage>
        <taxon>Bacteria</taxon>
        <taxon>Pseudomonadati</taxon>
        <taxon>Pseudomonadota</taxon>
        <taxon>Gammaproteobacteria</taxon>
        <taxon>Vibrionales</taxon>
        <taxon>Vibrionaceae</taxon>
        <taxon>Vibrio</taxon>
    </lineage>
</organism>
<feature type="transmembrane region" description="Helical" evidence="1">
    <location>
        <begin position="211"/>
        <end position="229"/>
    </location>
</feature>
<dbReference type="EMBL" id="CP118712">
    <property type="protein sequence ID" value="WGK87385.1"/>
    <property type="molecule type" value="Genomic_DNA"/>
</dbReference>
<keyword evidence="1" id="KW-1133">Transmembrane helix</keyword>